<dbReference type="Proteomes" id="UP000308730">
    <property type="component" value="Unassembled WGS sequence"/>
</dbReference>
<evidence type="ECO:0000256" key="1">
    <source>
        <dbReference type="SAM" id="SignalP"/>
    </source>
</evidence>
<name>A0A4S4MZJ2_9APHY</name>
<gene>
    <name evidence="2" type="ORF">EUX98_g2236</name>
</gene>
<feature type="signal peptide" evidence="1">
    <location>
        <begin position="1"/>
        <end position="19"/>
    </location>
</feature>
<dbReference type="EMBL" id="SGPM01000033">
    <property type="protein sequence ID" value="THH31964.1"/>
    <property type="molecule type" value="Genomic_DNA"/>
</dbReference>
<comment type="caution">
    <text evidence="2">The sequence shown here is derived from an EMBL/GenBank/DDBJ whole genome shotgun (WGS) entry which is preliminary data.</text>
</comment>
<sequence>MKTSSALILIAACFSSVSAHHSGSRHHVVSAPPPTGPVGSPPFGIGPLAHSARSEHENRFGITFDHATLAHPARSEVFARDVVDYLYARSVNLTPAQLGPGAGIGAAPNAASNEINNMMGASMKGPATASANVVGGRVKKVAKSKAHKGKGKRELAELVARALADDHLFARNVLDRASKLADNPTREPPFCVLTRRA</sequence>
<organism evidence="2 3">
    <name type="scientific">Antrodiella citrinella</name>
    <dbReference type="NCBI Taxonomy" id="2447956"/>
    <lineage>
        <taxon>Eukaryota</taxon>
        <taxon>Fungi</taxon>
        <taxon>Dikarya</taxon>
        <taxon>Basidiomycota</taxon>
        <taxon>Agaricomycotina</taxon>
        <taxon>Agaricomycetes</taxon>
        <taxon>Polyporales</taxon>
        <taxon>Steccherinaceae</taxon>
        <taxon>Antrodiella</taxon>
    </lineage>
</organism>
<evidence type="ECO:0000313" key="2">
    <source>
        <dbReference type="EMBL" id="THH31964.1"/>
    </source>
</evidence>
<dbReference type="AlphaFoldDB" id="A0A4S4MZJ2"/>
<feature type="chain" id="PRO_5020241375" evidence="1">
    <location>
        <begin position="20"/>
        <end position="197"/>
    </location>
</feature>
<keyword evidence="1" id="KW-0732">Signal</keyword>
<accession>A0A4S4MZJ2</accession>
<proteinExistence type="predicted"/>
<evidence type="ECO:0000313" key="3">
    <source>
        <dbReference type="Proteomes" id="UP000308730"/>
    </source>
</evidence>
<reference evidence="2 3" key="1">
    <citation type="submission" date="2019-02" db="EMBL/GenBank/DDBJ databases">
        <title>Genome sequencing of the rare red list fungi Antrodiella citrinella (Flaviporus citrinellus).</title>
        <authorList>
            <person name="Buettner E."/>
            <person name="Kellner H."/>
        </authorList>
    </citation>
    <scope>NUCLEOTIDE SEQUENCE [LARGE SCALE GENOMIC DNA]</scope>
    <source>
        <strain evidence="2 3">DSM 108506</strain>
    </source>
</reference>
<protein>
    <submittedName>
        <fullName evidence="2">Uncharacterized protein</fullName>
    </submittedName>
</protein>
<keyword evidence="3" id="KW-1185">Reference proteome</keyword>